<name>A0ABX2AKV2_9BACT</name>
<organism evidence="1 2">
    <name type="scientific">Xylanibacter muris</name>
    <dbReference type="NCBI Taxonomy" id="2736290"/>
    <lineage>
        <taxon>Bacteria</taxon>
        <taxon>Pseudomonadati</taxon>
        <taxon>Bacteroidota</taxon>
        <taxon>Bacteroidia</taxon>
        <taxon>Bacteroidales</taxon>
        <taxon>Prevotellaceae</taxon>
        <taxon>Xylanibacter</taxon>
    </lineage>
</organism>
<dbReference type="EMBL" id="JABKKF010000002">
    <property type="protein sequence ID" value="NPD91513.1"/>
    <property type="molecule type" value="Genomic_DNA"/>
</dbReference>
<protein>
    <recommendedName>
        <fullName evidence="3">Lipoprotein</fullName>
    </recommendedName>
</protein>
<evidence type="ECO:0008006" key="3">
    <source>
        <dbReference type="Google" id="ProtNLM"/>
    </source>
</evidence>
<evidence type="ECO:0000313" key="2">
    <source>
        <dbReference type="Proteomes" id="UP000714420"/>
    </source>
</evidence>
<gene>
    <name evidence="1" type="ORF">HPS56_03940</name>
</gene>
<keyword evidence="2" id="KW-1185">Reference proteome</keyword>
<comment type="caution">
    <text evidence="1">The sequence shown here is derived from an EMBL/GenBank/DDBJ whole genome shotgun (WGS) entry which is preliminary data.</text>
</comment>
<dbReference type="RefSeq" id="WP_172274161.1">
    <property type="nucleotide sequence ID" value="NZ_CASGMU010000002.1"/>
</dbReference>
<dbReference type="Proteomes" id="UP000714420">
    <property type="component" value="Unassembled WGS sequence"/>
</dbReference>
<sequence length="131" mass="15288">MKNLVLIIAAMCLFPSCQESLEDRCEKELKEYTKKKCPAEIAENTFIDSITFDRKTHTIHYHYTLSGMADNASLISKANPRELLVKEIRNSTSSLIYKENGYSFEYTYRSKKNPKEILFNTIVTKKDYEKK</sequence>
<proteinExistence type="predicted"/>
<evidence type="ECO:0000313" key="1">
    <source>
        <dbReference type="EMBL" id="NPD91513.1"/>
    </source>
</evidence>
<reference evidence="1 2" key="1">
    <citation type="submission" date="2020-05" db="EMBL/GenBank/DDBJ databases">
        <title>Distinct polysaccharide utilization as determinants for interspecies competition between intestinal Prevotella spp.</title>
        <authorList>
            <person name="Galvez E.J.C."/>
            <person name="Iljazovic A."/>
            <person name="Strowig T."/>
        </authorList>
    </citation>
    <scope>NUCLEOTIDE SEQUENCE [LARGE SCALE GENOMIC DNA]</scope>
    <source>
        <strain evidence="1 2">PMUR</strain>
    </source>
</reference>
<accession>A0ABX2AKV2</accession>